<keyword evidence="2" id="KW-0472">Membrane</keyword>
<evidence type="ECO:0000256" key="1">
    <source>
        <dbReference type="SAM" id="MobiDB-lite"/>
    </source>
</evidence>
<feature type="compositionally biased region" description="Polar residues" evidence="1">
    <location>
        <begin position="170"/>
        <end position="184"/>
    </location>
</feature>
<evidence type="ECO:0000313" key="4">
    <source>
        <dbReference type="Proteomes" id="UP000178534"/>
    </source>
</evidence>
<proteinExistence type="predicted"/>
<protein>
    <recommendedName>
        <fullName evidence="5">Type II secretion system protein GspG C-terminal domain-containing protein</fullName>
    </recommendedName>
</protein>
<feature type="region of interest" description="Disordered" evidence="1">
    <location>
        <begin position="124"/>
        <end position="184"/>
    </location>
</feature>
<feature type="region of interest" description="Disordered" evidence="1">
    <location>
        <begin position="46"/>
        <end position="69"/>
    </location>
</feature>
<dbReference type="STRING" id="1798665.A2942_03175"/>
<feature type="transmembrane region" description="Helical" evidence="2">
    <location>
        <begin position="337"/>
        <end position="356"/>
    </location>
</feature>
<accession>A0A1G2DD84</accession>
<organism evidence="3 4">
    <name type="scientific">Candidatus Lloydbacteria bacterium RIFCSPLOWO2_01_FULL_50_20</name>
    <dbReference type="NCBI Taxonomy" id="1798665"/>
    <lineage>
        <taxon>Bacteria</taxon>
        <taxon>Candidatus Lloydiibacteriota</taxon>
    </lineage>
</organism>
<evidence type="ECO:0000313" key="3">
    <source>
        <dbReference type="EMBL" id="OGZ11594.1"/>
    </source>
</evidence>
<reference evidence="3 4" key="1">
    <citation type="journal article" date="2016" name="Nat. Commun.">
        <title>Thousands of microbial genomes shed light on interconnected biogeochemical processes in an aquifer system.</title>
        <authorList>
            <person name="Anantharaman K."/>
            <person name="Brown C.T."/>
            <person name="Hug L.A."/>
            <person name="Sharon I."/>
            <person name="Castelle C.J."/>
            <person name="Probst A.J."/>
            <person name="Thomas B.C."/>
            <person name="Singh A."/>
            <person name="Wilkins M.J."/>
            <person name="Karaoz U."/>
            <person name="Brodie E.L."/>
            <person name="Williams K.H."/>
            <person name="Hubbard S.S."/>
            <person name="Banfield J.F."/>
        </authorList>
    </citation>
    <scope>NUCLEOTIDE SEQUENCE [LARGE SCALE GENOMIC DNA]</scope>
</reference>
<feature type="compositionally biased region" description="Pro residues" evidence="1">
    <location>
        <begin position="49"/>
        <end position="59"/>
    </location>
</feature>
<evidence type="ECO:0008006" key="5">
    <source>
        <dbReference type="Google" id="ProtNLM"/>
    </source>
</evidence>
<dbReference type="EMBL" id="MHLP01000035">
    <property type="protein sequence ID" value="OGZ11594.1"/>
    <property type="molecule type" value="Genomic_DNA"/>
</dbReference>
<gene>
    <name evidence="3" type="ORF">A2942_03175</name>
</gene>
<dbReference type="AlphaFoldDB" id="A0A1G2DD84"/>
<keyword evidence="2" id="KW-0812">Transmembrane</keyword>
<sequence length="799" mass="85582">MVNEELLQFIREQEAAGMARNEIEQLLVSEGGWDRADVDEAYRTLTPRSTPPDAVPPLRPADTREPVPPAETVFRDSRNIAALWPGPSGSVQPSAPAQKNAPAQIDLDKILSGATSGRISVQTNVSHNEFPGSPFAKSGANTPLTPDTSQEKKTPAVSLPAENRPPANAQPLSSSSNAPQSRTASPLKFSLDALRKNVSGDQKTSPPPLPPKEVSPSKIAAVPPPQVSADDIKEKAKSFYSSPSSVASLAQEINKKTAPKTRTMISDLLLREKIAPAPGTAPVSQSNEIPADLYGKKEDKEKGMTVSPSPSPGAPITVPPFEDDAVHHARIKRMITTALLGILAVLLLGGGIFAYMKYRTPDPGALLNTALTQFYANSSLTYKGKAAADLTLSAASGGIVQNGAMKFSINSEGILANGANGYGDGEHHIGLLGGWQWGDSLLSTDLSADVRSIGDTLYMHVLSFPAKSDLDPEFFKDNWLEVQFSDLRKELRISGVTGGDAEEYGSFAGTSEGTSFNALFQRTAPLKVAGDPTKEMLGDTAAMHIRIVADREGMAAFAQALYRKYSNKDLILSEDQLLRFKDALAKISGDVWINADTGTLEKIILSAKFDDDIAGIRVQGPSSLEFSFVGAGQPVAVDIPEFALTLPDLRVQMNEFQMTKEMRSRDQMKIGHMLILEEALENYHREAGRYPKGLPDLYAGGKLATSTIDLISLNDYFYRSYQKSVVSAKSAQCLASGKTCAFYHLGVNLEEAGNSMLKSDADLTTAIFGADSAGCGKEVDRACYDVVSPDPVPAPPVTP</sequence>
<feature type="region of interest" description="Disordered" evidence="1">
    <location>
        <begin position="198"/>
        <end position="226"/>
    </location>
</feature>
<name>A0A1G2DD84_9BACT</name>
<dbReference type="Proteomes" id="UP000178534">
    <property type="component" value="Unassembled WGS sequence"/>
</dbReference>
<feature type="region of interest" description="Disordered" evidence="1">
    <location>
        <begin position="298"/>
        <end position="317"/>
    </location>
</feature>
<evidence type="ECO:0000256" key="2">
    <source>
        <dbReference type="SAM" id="Phobius"/>
    </source>
</evidence>
<comment type="caution">
    <text evidence="3">The sequence shown here is derived from an EMBL/GenBank/DDBJ whole genome shotgun (WGS) entry which is preliminary data.</text>
</comment>
<keyword evidence="2" id="KW-1133">Transmembrane helix</keyword>
<feature type="compositionally biased region" description="Polar residues" evidence="1">
    <location>
        <begin position="139"/>
        <end position="148"/>
    </location>
</feature>